<keyword evidence="1" id="KW-0472">Membrane</keyword>
<reference evidence="2" key="1">
    <citation type="journal article" date="2015" name="Nature">
        <title>Complex archaea that bridge the gap between prokaryotes and eukaryotes.</title>
        <authorList>
            <person name="Spang A."/>
            <person name="Saw J.H."/>
            <person name="Jorgensen S.L."/>
            <person name="Zaremba-Niedzwiedzka K."/>
            <person name="Martijn J."/>
            <person name="Lind A.E."/>
            <person name="van Eijk R."/>
            <person name="Schleper C."/>
            <person name="Guy L."/>
            <person name="Ettema T.J."/>
        </authorList>
    </citation>
    <scope>NUCLEOTIDE SEQUENCE</scope>
</reference>
<organism evidence="2">
    <name type="scientific">marine sediment metagenome</name>
    <dbReference type="NCBI Taxonomy" id="412755"/>
    <lineage>
        <taxon>unclassified sequences</taxon>
        <taxon>metagenomes</taxon>
        <taxon>ecological metagenomes</taxon>
    </lineage>
</organism>
<comment type="caution">
    <text evidence="2">The sequence shown here is derived from an EMBL/GenBank/DDBJ whole genome shotgun (WGS) entry which is preliminary data.</text>
</comment>
<accession>A0A0F9KVE2</accession>
<proteinExistence type="predicted"/>
<keyword evidence="1" id="KW-0812">Transmembrane</keyword>
<keyword evidence="1" id="KW-1133">Transmembrane helix</keyword>
<feature type="transmembrane region" description="Helical" evidence="1">
    <location>
        <begin position="7"/>
        <end position="28"/>
    </location>
</feature>
<protein>
    <submittedName>
        <fullName evidence="2">Uncharacterized protein</fullName>
    </submittedName>
</protein>
<evidence type="ECO:0000313" key="2">
    <source>
        <dbReference type="EMBL" id="KKM26048.1"/>
    </source>
</evidence>
<dbReference type="AlphaFoldDB" id="A0A0F9KVE2"/>
<name>A0A0F9KVE2_9ZZZZ</name>
<sequence>MKDNTRIPIGYVCIALAFISWFLMLAWIGSPNEFTIKLEMDNNTKEAIESVEYPIVNYNEPLPQFEFCSVPSKWFDYEGHGFTFKQVNGTCYWLDYAENTWRIMR</sequence>
<gene>
    <name evidence="2" type="ORF">LCGC14_1588790</name>
</gene>
<evidence type="ECO:0000256" key="1">
    <source>
        <dbReference type="SAM" id="Phobius"/>
    </source>
</evidence>
<dbReference type="EMBL" id="LAZR01012586">
    <property type="protein sequence ID" value="KKM26048.1"/>
    <property type="molecule type" value="Genomic_DNA"/>
</dbReference>